<protein>
    <submittedName>
        <fullName evidence="2">U-box domain-containing protein 30-like</fullName>
    </submittedName>
</protein>
<reference evidence="2" key="2">
    <citation type="submission" date="2023-04" db="EMBL/GenBank/DDBJ databases">
        <authorList>
            <person name="Bruccoleri R.E."/>
            <person name="Oakeley E.J."/>
            <person name="Faust A.-M."/>
            <person name="Dessus-Babus S."/>
            <person name="Altorfer M."/>
            <person name="Burckhardt D."/>
            <person name="Oertli M."/>
            <person name="Naumann U."/>
            <person name="Petersen F."/>
            <person name="Wong J."/>
        </authorList>
    </citation>
    <scope>NUCLEOTIDE SEQUENCE</scope>
    <source>
        <strain evidence="2">GSM-AAB239-AS_SAM_17_03QT</strain>
        <tissue evidence="2">Leaf</tissue>
    </source>
</reference>
<feature type="compositionally biased region" description="Basic residues" evidence="1">
    <location>
        <begin position="48"/>
        <end position="58"/>
    </location>
</feature>
<dbReference type="AlphaFoldDB" id="A0AAX6IBP7"/>
<gene>
    <name evidence="2" type="ORF">M6B38_263165</name>
</gene>
<feature type="region of interest" description="Disordered" evidence="1">
    <location>
        <begin position="1"/>
        <end position="127"/>
    </location>
</feature>
<comment type="caution">
    <text evidence="2">The sequence shown here is derived from an EMBL/GenBank/DDBJ whole genome shotgun (WGS) entry which is preliminary data.</text>
</comment>
<accession>A0AAX6IBP7</accession>
<organism evidence="2 3">
    <name type="scientific">Iris pallida</name>
    <name type="common">Sweet iris</name>
    <dbReference type="NCBI Taxonomy" id="29817"/>
    <lineage>
        <taxon>Eukaryota</taxon>
        <taxon>Viridiplantae</taxon>
        <taxon>Streptophyta</taxon>
        <taxon>Embryophyta</taxon>
        <taxon>Tracheophyta</taxon>
        <taxon>Spermatophyta</taxon>
        <taxon>Magnoliopsida</taxon>
        <taxon>Liliopsida</taxon>
        <taxon>Asparagales</taxon>
        <taxon>Iridaceae</taxon>
        <taxon>Iridoideae</taxon>
        <taxon>Irideae</taxon>
        <taxon>Iris</taxon>
    </lineage>
</organism>
<evidence type="ECO:0000313" key="3">
    <source>
        <dbReference type="Proteomes" id="UP001140949"/>
    </source>
</evidence>
<dbReference type="EMBL" id="JANAVB010002799">
    <property type="protein sequence ID" value="KAJ6850498.1"/>
    <property type="molecule type" value="Genomic_DNA"/>
</dbReference>
<evidence type="ECO:0000256" key="1">
    <source>
        <dbReference type="SAM" id="MobiDB-lite"/>
    </source>
</evidence>
<name>A0AAX6IBP7_IRIPA</name>
<evidence type="ECO:0000313" key="2">
    <source>
        <dbReference type="EMBL" id="KAJ6850498.1"/>
    </source>
</evidence>
<dbReference type="Proteomes" id="UP001140949">
    <property type="component" value="Unassembled WGS sequence"/>
</dbReference>
<sequence>MSSATSPTSPPPQGPPHPRHLPPFHEKSRLLHRQRHSDFLPPRPLHLPCRRIRGHIHPRPPLPRRQLPCQPLAARQGLARDRSAQRGHHRHQGQLCSLPRDAHGREGLPPRARLQPQPPRRDPTARRRQLQRDILLLLVVQV</sequence>
<reference evidence="2" key="1">
    <citation type="journal article" date="2023" name="GigaByte">
        <title>Genome assembly of the bearded iris, Iris pallida Lam.</title>
        <authorList>
            <person name="Bruccoleri R.E."/>
            <person name="Oakeley E.J."/>
            <person name="Faust A.M.E."/>
            <person name="Altorfer M."/>
            <person name="Dessus-Babus S."/>
            <person name="Burckhardt D."/>
            <person name="Oertli M."/>
            <person name="Naumann U."/>
            <person name="Petersen F."/>
            <person name="Wong J."/>
        </authorList>
    </citation>
    <scope>NUCLEOTIDE SEQUENCE</scope>
    <source>
        <strain evidence="2">GSM-AAB239-AS_SAM_17_03QT</strain>
    </source>
</reference>
<proteinExistence type="predicted"/>
<keyword evidence="3" id="KW-1185">Reference proteome</keyword>